<keyword evidence="1" id="KW-0812">Transmembrane</keyword>
<feature type="transmembrane region" description="Helical" evidence="1">
    <location>
        <begin position="91"/>
        <end position="111"/>
    </location>
</feature>
<name>A0ABT2RZV0_9FIRM</name>
<organism evidence="2 3">
    <name type="scientific">Laedolimicola ammoniilytica</name>
    <dbReference type="NCBI Taxonomy" id="2981771"/>
    <lineage>
        <taxon>Bacteria</taxon>
        <taxon>Bacillati</taxon>
        <taxon>Bacillota</taxon>
        <taxon>Clostridia</taxon>
        <taxon>Lachnospirales</taxon>
        <taxon>Lachnospiraceae</taxon>
        <taxon>Laedolimicola</taxon>
    </lineage>
</organism>
<feature type="transmembrane region" description="Helical" evidence="1">
    <location>
        <begin position="123"/>
        <end position="143"/>
    </location>
</feature>
<keyword evidence="1" id="KW-0472">Membrane</keyword>
<evidence type="ECO:0000313" key="2">
    <source>
        <dbReference type="EMBL" id="MCU6697848.1"/>
    </source>
</evidence>
<evidence type="ECO:0000313" key="3">
    <source>
        <dbReference type="Proteomes" id="UP001652461"/>
    </source>
</evidence>
<evidence type="ECO:0000256" key="1">
    <source>
        <dbReference type="SAM" id="Phobius"/>
    </source>
</evidence>
<accession>A0ABT2RZV0</accession>
<protein>
    <submittedName>
        <fullName evidence="2">Uncharacterized protein</fullName>
    </submittedName>
</protein>
<keyword evidence="3" id="KW-1185">Reference proteome</keyword>
<gene>
    <name evidence="2" type="ORF">OCV63_13230</name>
</gene>
<comment type="caution">
    <text evidence="2">The sequence shown here is derived from an EMBL/GenBank/DDBJ whole genome shotgun (WGS) entry which is preliminary data.</text>
</comment>
<keyword evidence="1" id="KW-1133">Transmembrane helix</keyword>
<dbReference type="Proteomes" id="UP001652461">
    <property type="component" value="Unassembled WGS sequence"/>
</dbReference>
<sequence length="177" mass="20481">MKKTTNMAMTLEEPHAAAITTIKAINWLVEQFDNTAAKMSSINGKKKLELKDVRVALSMKSHAKHTTSIRTLLQKHSTSNPSRVEPRHYQALLMQMLNLLAPLTKITIFLINKCALTEMLQVILVVILLAIWLIFSIVFLIAVSQEFMYDRKHMIRKQDHSKHNLEYHESHKKEYCK</sequence>
<reference evidence="2 3" key="1">
    <citation type="journal article" date="2021" name="ISME Commun">
        <title>Automated analysis of genomic sequences facilitates high-throughput and comprehensive description of bacteria.</title>
        <authorList>
            <person name="Hitch T.C.A."/>
        </authorList>
    </citation>
    <scope>NUCLEOTIDE SEQUENCE [LARGE SCALE GENOMIC DNA]</scope>
    <source>
        <strain evidence="2 3">Sanger_04</strain>
    </source>
</reference>
<dbReference type="EMBL" id="JAOQKC010000020">
    <property type="protein sequence ID" value="MCU6697848.1"/>
    <property type="molecule type" value="Genomic_DNA"/>
</dbReference>
<proteinExistence type="predicted"/>
<dbReference type="RefSeq" id="WP_262670870.1">
    <property type="nucleotide sequence ID" value="NZ_JAOQKC010000020.1"/>
</dbReference>